<proteinExistence type="predicted"/>
<feature type="transmembrane region" description="Helical" evidence="2">
    <location>
        <begin position="118"/>
        <end position="138"/>
    </location>
</feature>
<feature type="compositionally biased region" description="Basic and acidic residues" evidence="1">
    <location>
        <begin position="24"/>
        <end position="37"/>
    </location>
</feature>
<organism evidence="3 4">
    <name type="scientific">Coniochaeta ligniaria NRRL 30616</name>
    <dbReference type="NCBI Taxonomy" id="1408157"/>
    <lineage>
        <taxon>Eukaryota</taxon>
        <taxon>Fungi</taxon>
        <taxon>Dikarya</taxon>
        <taxon>Ascomycota</taxon>
        <taxon>Pezizomycotina</taxon>
        <taxon>Sordariomycetes</taxon>
        <taxon>Sordariomycetidae</taxon>
        <taxon>Coniochaetales</taxon>
        <taxon>Coniochaetaceae</taxon>
        <taxon>Coniochaeta</taxon>
    </lineage>
</organism>
<feature type="compositionally biased region" description="Basic and acidic residues" evidence="1">
    <location>
        <begin position="1"/>
        <end position="16"/>
    </location>
</feature>
<gene>
    <name evidence="3" type="ORF">CONLIGDRAFT_91155</name>
</gene>
<keyword evidence="4" id="KW-1185">Reference proteome</keyword>
<reference evidence="3 4" key="1">
    <citation type="submission" date="2016-10" db="EMBL/GenBank/DDBJ databases">
        <title>Draft genome sequence of Coniochaeta ligniaria NRRL30616, a lignocellulolytic fungus for bioabatement of inhibitors in plant biomass hydrolysates.</title>
        <authorList>
            <consortium name="DOE Joint Genome Institute"/>
            <person name="Jimenez D.J."/>
            <person name="Hector R.E."/>
            <person name="Riley R."/>
            <person name="Sun H."/>
            <person name="Grigoriev I.V."/>
            <person name="Van Elsas J.D."/>
            <person name="Nichols N.N."/>
        </authorList>
    </citation>
    <scope>NUCLEOTIDE SEQUENCE [LARGE SCALE GENOMIC DNA]</scope>
    <source>
        <strain evidence="3 4">NRRL 30616</strain>
    </source>
</reference>
<evidence type="ECO:0008006" key="5">
    <source>
        <dbReference type="Google" id="ProtNLM"/>
    </source>
</evidence>
<dbReference type="InParanoid" id="A0A1J7ICB6"/>
<dbReference type="OrthoDB" id="5235839at2759"/>
<evidence type="ECO:0000313" key="3">
    <source>
        <dbReference type="EMBL" id="OIW25351.1"/>
    </source>
</evidence>
<dbReference type="AlphaFoldDB" id="A0A1J7ICB6"/>
<keyword evidence="2" id="KW-1133">Transmembrane helix</keyword>
<evidence type="ECO:0000256" key="1">
    <source>
        <dbReference type="SAM" id="MobiDB-lite"/>
    </source>
</evidence>
<evidence type="ECO:0000256" key="2">
    <source>
        <dbReference type="SAM" id="Phobius"/>
    </source>
</evidence>
<dbReference type="Proteomes" id="UP000182658">
    <property type="component" value="Unassembled WGS sequence"/>
</dbReference>
<feature type="region of interest" description="Disordered" evidence="1">
    <location>
        <begin position="1"/>
        <end position="37"/>
    </location>
</feature>
<keyword evidence="2" id="KW-0472">Membrane</keyword>
<protein>
    <recommendedName>
        <fullName evidence="5">MARVEL domain-containing protein</fullName>
    </recommendedName>
</protein>
<dbReference type="EMBL" id="KV875102">
    <property type="protein sequence ID" value="OIW25351.1"/>
    <property type="molecule type" value="Genomic_DNA"/>
</dbReference>
<keyword evidence="2" id="KW-0812">Transmembrane</keyword>
<accession>A0A1J7ICB6</accession>
<feature type="transmembrane region" description="Helical" evidence="2">
    <location>
        <begin position="52"/>
        <end position="74"/>
    </location>
</feature>
<feature type="transmembrane region" description="Helical" evidence="2">
    <location>
        <begin position="158"/>
        <end position="181"/>
    </location>
</feature>
<sequence length="195" mass="21329">MSKSSKDINMTSREDTISIASSDLPKEPRPSELEKAIKNGSYFPKSTPSRPLYLTARSVSAALGIVLIILAVLAKRVVNRPEWLSPILSPAINAWSASTIDILIVQWKDRRYPRLQRLLHDGGIGIGCSIAGGFLIAFTLGDIRGTREGAGAGTTAVAWLILLCMFALVVLHYAISVMAAVEMYRFRRSRRSDAV</sequence>
<name>A0A1J7ICB6_9PEZI</name>
<evidence type="ECO:0000313" key="4">
    <source>
        <dbReference type="Proteomes" id="UP000182658"/>
    </source>
</evidence>